<sequence>MVPFFSILSSSSSTSSSGFVRNLTTTISLPYVYIPSPIGTYAVDFFQSSLILPGKVFSSSYQISIADFNQEMICTDKDSNLTVQ</sequence>
<accession>A0ACB9BHU1</accession>
<reference evidence="1 2" key="2">
    <citation type="journal article" date="2022" name="Mol. Ecol. Resour.">
        <title>The genomes of chicory, endive, great burdock and yacon provide insights into Asteraceae paleo-polyploidization history and plant inulin production.</title>
        <authorList>
            <person name="Fan W."/>
            <person name="Wang S."/>
            <person name="Wang H."/>
            <person name="Wang A."/>
            <person name="Jiang F."/>
            <person name="Liu H."/>
            <person name="Zhao H."/>
            <person name="Xu D."/>
            <person name="Zhang Y."/>
        </authorList>
    </citation>
    <scope>NUCLEOTIDE SEQUENCE [LARGE SCALE GENOMIC DNA]</scope>
    <source>
        <strain evidence="2">cv. Punajuju</strain>
        <tissue evidence="1">Leaves</tissue>
    </source>
</reference>
<comment type="caution">
    <text evidence="1">The sequence shown here is derived from an EMBL/GenBank/DDBJ whole genome shotgun (WGS) entry which is preliminary data.</text>
</comment>
<reference evidence="2" key="1">
    <citation type="journal article" date="2022" name="Mol. Ecol. Resour.">
        <title>The genomes of chicory, endive, great burdock and yacon provide insights into Asteraceae palaeo-polyploidization history and plant inulin production.</title>
        <authorList>
            <person name="Fan W."/>
            <person name="Wang S."/>
            <person name="Wang H."/>
            <person name="Wang A."/>
            <person name="Jiang F."/>
            <person name="Liu H."/>
            <person name="Zhao H."/>
            <person name="Xu D."/>
            <person name="Zhang Y."/>
        </authorList>
    </citation>
    <scope>NUCLEOTIDE SEQUENCE [LARGE SCALE GENOMIC DNA]</scope>
    <source>
        <strain evidence="2">cv. Punajuju</strain>
    </source>
</reference>
<evidence type="ECO:0000313" key="2">
    <source>
        <dbReference type="Proteomes" id="UP001055811"/>
    </source>
</evidence>
<name>A0ACB9BHU1_CICIN</name>
<dbReference type="Proteomes" id="UP001055811">
    <property type="component" value="Linkage Group LG06"/>
</dbReference>
<evidence type="ECO:0000313" key="1">
    <source>
        <dbReference type="EMBL" id="KAI3721361.1"/>
    </source>
</evidence>
<keyword evidence="2" id="KW-1185">Reference proteome</keyword>
<dbReference type="EMBL" id="CM042014">
    <property type="protein sequence ID" value="KAI3721361.1"/>
    <property type="molecule type" value="Genomic_DNA"/>
</dbReference>
<protein>
    <submittedName>
        <fullName evidence="1">Uncharacterized protein</fullName>
    </submittedName>
</protein>
<proteinExistence type="predicted"/>
<gene>
    <name evidence="1" type="ORF">L2E82_32371</name>
</gene>
<organism evidence="1 2">
    <name type="scientific">Cichorium intybus</name>
    <name type="common">Chicory</name>
    <dbReference type="NCBI Taxonomy" id="13427"/>
    <lineage>
        <taxon>Eukaryota</taxon>
        <taxon>Viridiplantae</taxon>
        <taxon>Streptophyta</taxon>
        <taxon>Embryophyta</taxon>
        <taxon>Tracheophyta</taxon>
        <taxon>Spermatophyta</taxon>
        <taxon>Magnoliopsida</taxon>
        <taxon>eudicotyledons</taxon>
        <taxon>Gunneridae</taxon>
        <taxon>Pentapetalae</taxon>
        <taxon>asterids</taxon>
        <taxon>campanulids</taxon>
        <taxon>Asterales</taxon>
        <taxon>Asteraceae</taxon>
        <taxon>Cichorioideae</taxon>
        <taxon>Cichorieae</taxon>
        <taxon>Cichoriinae</taxon>
        <taxon>Cichorium</taxon>
    </lineage>
</organism>